<protein>
    <recommendedName>
        <fullName evidence="3">DUF1279 domain-containing protein</fullName>
    </recommendedName>
</protein>
<accession>A0A397B0X3</accession>
<reference evidence="1 2" key="1">
    <citation type="submission" date="2018-08" db="EMBL/GenBank/DDBJ databases">
        <title>Aphanomyces genome sequencing and annotation.</title>
        <authorList>
            <person name="Minardi D."/>
            <person name="Oidtmann B."/>
            <person name="Van Der Giezen M."/>
            <person name="Studholme D.J."/>
        </authorList>
    </citation>
    <scope>NUCLEOTIDE SEQUENCE [LARGE SCALE GENOMIC DNA]</scope>
    <source>
        <strain evidence="1 2">Kv</strain>
    </source>
</reference>
<dbReference type="EMBL" id="QUSZ01004928">
    <property type="protein sequence ID" value="RHY12018.1"/>
    <property type="molecule type" value="Genomic_DNA"/>
</dbReference>
<proteinExistence type="predicted"/>
<dbReference type="AlphaFoldDB" id="A0A397B0X3"/>
<name>A0A397B0X3_APHAT</name>
<comment type="caution">
    <text evidence="1">The sequence shown here is derived from an EMBL/GenBank/DDBJ whole genome shotgun (WGS) entry which is preliminary data.</text>
</comment>
<sequence length="189" mass="20440">MLSSLIRQAAVRSSKYGGSALKLAFPQVRSGSHHTRVMPFVIPHSKAFSTTSSQRETDLEAENTKLKAEIEKLKAQAKKKGFVAMVQENGLPFVLWWVTLYGSSGVGIYYALEAGYIGGGDAIHLIQSLGLDQYIDIEKLNPTYGNIAIAVLMNEILEAVRLPLCIATTPLIKRAFLSATGKNPASSSA</sequence>
<dbReference type="InterPro" id="IPR045866">
    <property type="entry name" value="FAM210A/B-like"/>
</dbReference>
<dbReference type="Proteomes" id="UP000265427">
    <property type="component" value="Unassembled WGS sequence"/>
</dbReference>
<evidence type="ECO:0008006" key="3">
    <source>
        <dbReference type="Google" id="ProtNLM"/>
    </source>
</evidence>
<evidence type="ECO:0000313" key="1">
    <source>
        <dbReference type="EMBL" id="RHY12018.1"/>
    </source>
</evidence>
<dbReference type="VEuPathDB" id="FungiDB:H257_03022"/>
<dbReference type="PANTHER" id="PTHR21377:SF0">
    <property type="entry name" value="PROTEIN FAM210B, MITOCHONDRIAL"/>
    <property type="match status" value="1"/>
</dbReference>
<organism evidence="1 2">
    <name type="scientific">Aphanomyces astaci</name>
    <name type="common">Crayfish plague agent</name>
    <dbReference type="NCBI Taxonomy" id="112090"/>
    <lineage>
        <taxon>Eukaryota</taxon>
        <taxon>Sar</taxon>
        <taxon>Stramenopiles</taxon>
        <taxon>Oomycota</taxon>
        <taxon>Saprolegniomycetes</taxon>
        <taxon>Saprolegniales</taxon>
        <taxon>Verrucalvaceae</taxon>
        <taxon>Aphanomyces</taxon>
    </lineage>
</organism>
<evidence type="ECO:0000313" key="2">
    <source>
        <dbReference type="Proteomes" id="UP000265427"/>
    </source>
</evidence>
<gene>
    <name evidence="1" type="ORF">DYB36_001990</name>
</gene>
<dbReference type="GO" id="GO:0005739">
    <property type="term" value="C:mitochondrion"/>
    <property type="evidence" value="ECO:0007669"/>
    <property type="project" value="TreeGrafter"/>
</dbReference>
<dbReference type="PANTHER" id="PTHR21377">
    <property type="entry name" value="PROTEIN FAM210B, MITOCHONDRIAL"/>
    <property type="match status" value="1"/>
</dbReference>